<dbReference type="OrthoDB" id="8231503at2"/>
<dbReference type="RefSeq" id="WP_111480276.1">
    <property type="nucleotide sequence ID" value="NZ_QHKM01000010.1"/>
</dbReference>
<dbReference type="InterPro" id="IPR036390">
    <property type="entry name" value="WH_DNA-bd_sf"/>
</dbReference>
<sequence>MDNPIDALVHCIKGKHKADVLIFLNPQPRRFSEVRRHLGAAVSERILTKQLRELEAAGLVQREVFPEVPPRVEYSLTPHGYTLCPVLKQMWHWGRSHQRGKMTASVSAN</sequence>
<evidence type="ECO:0000256" key="3">
    <source>
        <dbReference type="ARBA" id="ARBA00023163"/>
    </source>
</evidence>
<dbReference type="GO" id="GO:0003677">
    <property type="term" value="F:DNA binding"/>
    <property type="evidence" value="ECO:0007669"/>
    <property type="project" value="UniProtKB-KW"/>
</dbReference>
<dbReference type="AlphaFoldDB" id="A0A328B8N8"/>
<protein>
    <submittedName>
        <fullName evidence="5">Transcriptional regulator</fullName>
    </submittedName>
</protein>
<name>A0A328B8N8_9BACT</name>
<dbReference type="PANTHER" id="PTHR33204:SF29">
    <property type="entry name" value="TRANSCRIPTIONAL REGULATOR"/>
    <property type="match status" value="1"/>
</dbReference>
<gene>
    <name evidence="5" type="ORF">DLM85_21675</name>
</gene>
<evidence type="ECO:0000313" key="5">
    <source>
        <dbReference type="EMBL" id="RAK63199.1"/>
    </source>
</evidence>
<organism evidence="5 6">
    <name type="scientific">Hymenobacter edaphi</name>
    <dbReference type="NCBI Taxonomy" id="2211146"/>
    <lineage>
        <taxon>Bacteria</taxon>
        <taxon>Pseudomonadati</taxon>
        <taxon>Bacteroidota</taxon>
        <taxon>Cytophagia</taxon>
        <taxon>Cytophagales</taxon>
        <taxon>Hymenobacteraceae</taxon>
        <taxon>Hymenobacter</taxon>
    </lineage>
</organism>
<keyword evidence="1" id="KW-0805">Transcription regulation</keyword>
<evidence type="ECO:0000256" key="2">
    <source>
        <dbReference type="ARBA" id="ARBA00023125"/>
    </source>
</evidence>
<keyword evidence="6" id="KW-1185">Reference proteome</keyword>
<comment type="caution">
    <text evidence="5">The sequence shown here is derived from an EMBL/GenBank/DDBJ whole genome shotgun (WGS) entry which is preliminary data.</text>
</comment>
<dbReference type="Pfam" id="PF01638">
    <property type="entry name" value="HxlR"/>
    <property type="match status" value="1"/>
</dbReference>
<dbReference type="Proteomes" id="UP000248553">
    <property type="component" value="Unassembled WGS sequence"/>
</dbReference>
<keyword evidence="2" id="KW-0238">DNA-binding</keyword>
<dbReference type="Gene3D" id="1.10.10.10">
    <property type="entry name" value="Winged helix-like DNA-binding domain superfamily/Winged helix DNA-binding domain"/>
    <property type="match status" value="1"/>
</dbReference>
<reference evidence="6" key="1">
    <citation type="submission" date="2018-05" db="EMBL/GenBank/DDBJ databases">
        <authorList>
            <person name="Nie L."/>
        </authorList>
    </citation>
    <scope>NUCLEOTIDE SEQUENCE [LARGE SCALE GENOMIC DNA]</scope>
    <source>
        <strain evidence="6">NL</strain>
    </source>
</reference>
<dbReference type="EMBL" id="QHKM01000010">
    <property type="protein sequence ID" value="RAK63199.1"/>
    <property type="molecule type" value="Genomic_DNA"/>
</dbReference>
<accession>A0A328B8N8</accession>
<feature type="domain" description="HTH hxlR-type" evidence="4">
    <location>
        <begin position="3"/>
        <end position="102"/>
    </location>
</feature>
<dbReference type="InterPro" id="IPR036388">
    <property type="entry name" value="WH-like_DNA-bd_sf"/>
</dbReference>
<dbReference type="PROSITE" id="PS51118">
    <property type="entry name" value="HTH_HXLR"/>
    <property type="match status" value="1"/>
</dbReference>
<dbReference type="SUPFAM" id="SSF46785">
    <property type="entry name" value="Winged helix' DNA-binding domain"/>
    <property type="match status" value="1"/>
</dbReference>
<dbReference type="PANTHER" id="PTHR33204">
    <property type="entry name" value="TRANSCRIPTIONAL REGULATOR, MARR FAMILY"/>
    <property type="match status" value="1"/>
</dbReference>
<evidence type="ECO:0000256" key="1">
    <source>
        <dbReference type="ARBA" id="ARBA00023015"/>
    </source>
</evidence>
<proteinExistence type="predicted"/>
<evidence type="ECO:0000313" key="6">
    <source>
        <dbReference type="Proteomes" id="UP000248553"/>
    </source>
</evidence>
<dbReference type="InterPro" id="IPR002577">
    <property type="entry name" value="HTH_HxlR"/>
</dbReference>
<evidence type="ECO:0000259" key="4">
    <source>
        <dbReference type="PROSITE" id="PS51118"/>
    </source>
</evidence>
<keyword evidence="3" id="KW-0804">Transcription</keyword>